<evidence type="ECO:0000313" key="1">
    <source>
        <dbReference type="EMBL" id="MBB6071081.1"/>
    </source>
</evidence>
<organism evidence="1 2">
    <name type="scientific">Longimicrobium terrae</name>
    <dbReference type="NCBI Taxonomy" id="1639882"/>
    <lineage>
        <taxon>Bacteria</taxon>
        <taxon>Pseudomonadati</taxon>
        <taxon>Gemmatimonadota</taxon>
        <taxon>Longimicrobiia</taxon>
        <taxon>Longimicrobiales</taxon>
        <taxon>Longimicrobiaceae</taxon>
        <taxon>Longimicrobium</taxon>
    </lineage>
</organism>
<gene>
    <name evidence="1" type="ORF">HNQ61_002703</name>
</gene>
<dbReference type="AlphaFoldDB" id="A0A841GZ61"/>
<evidence type="ECO:0000313" key="2">
    <source>
        <dbReference type="Proteomes" id="UP000582837"/>
    </source>
</evidence>
<dbReference type="Proteomes" id="UP000582837">
    <property type="component" value="Unassembled WGS sequence"/>
</dbReference>
<keyword evidence="2" id="KW-1185">Reference proteome</keyword>
<sequence>MIRVLRGPKPEAALIPPMDRTWNVDAVEDGLVAVVRAFA</sequence>
<protein>
    <submittedName>
        <fullName evidence="1">Uncharacterized protein</fullName>
    </submittedName>
</protein>
<reference evidence="1 2" key="1">
    <citation type="submission" date="2020-08" db="EMBL/GenBank/DDBJ databases">
        <title>Genomic Encyclopedia of Type Strains, Phase IV (KMG-IV): sequencing the most valuable type-strain genomes for metagenomic binning, comparative biology and taxonomic classification.</title>
        <authorList>
            <person name="Goeker M."/>
        </authorList>
    </citation>
    <scope>NUCLEOTIDE SEQUENCE [LARGE SCALE GENOMIC DNA]</scope>
    <source>
        <strain evidence="1 2">DSM 29007</strain>
    </source>
</reference>
<proteinExistence type="predicted"/>
<accession>A0A841GZ61</accession>
<name>A0A841GZ61_9BACT</name>
<dbReference type="EMBL" id="JACHIA010000006">
    <property type="protein sequence ID" value="MBB6071081.1"/>
    <property type="molecule type" value="Genomic_DNA"/>
</dbReference>
<comment type="caution">
    <text evidence="1">The sequence shown here is derived from an EMBL/GenBank/DDBJ whole genome shotgun (WGS) entry which is preliminary data.</text>
</comment>